<dbReference type="InterPro" id="IPR036047">
    <property type="entry name" value="F-box-like_dom_sf"/>
</dbReference>
<dbReference type="CDD" id="cd09917">
    <property type="entry name" value="F-box_SF"/>
    <property type="match status" value="1"/>
</dbReference>
<sequence>MFYYTLLDYFHNYCHSKSQVKIHISSIYHFTMLRNFIKSIVNSSLSCAEKLRDRKKARLEFGVHSRPCRGTVLSVSPTPLPTPTHHFSNTDTPLSSIIDTEDAVCRVQMHSRIGTPTLEGMPDEIQCHILGFLSYNEIIRCASTCLTLYNTVKCSVELQYIIELGAQRLIEVHPRSPTASLADCLSILRKKANAWNNFRPITTNAFRAKTLVDLNSVIHRNIISCTLSVHVDAASNAVDIKTNSTCTTKVVMNHNSVPHTYRYMDESQDIEVIVTFPIDVDSDGFKYRISFRSISTGEEHPLSHGSCVVGGRAACSEAQFIKIAVAVFDDRLAVYIAGLDENRGPCWSLHVSSWQRPGQADDLCVIGDGTELLDIRFLVKEKLIALSTDGHIHLYDTEDPSKAPRLHARFMMPVHGKLGVFDHPSIFHSATSCADLAVPVNHWIWATNPADRVISVTWADPSSIYIVSARIFFMDVPPTWFDATSEDGRSVKWSSWGPQNSRLPDERFGMRRRCFFGVGGSRVVWAGPVANRSDSAFRLYMTDFNPSVVARGIGKVIREPTTAVGLPSDMQVSTYLPFVEVAHDKFLDAPLWDIKLDEETMVVFTRPTIESVSVFLSVWLTKLTISLDISGLETAG</sequence>
<feature type="domain" description="F-box" evidence="1">
    <location>
        <begin position="119"/>
        <end position="153"/>
    </location>
</feature>
<dbReference type="OrthoDB" id="2745718at2759"/>
<keyword evidence="3" id="KW-1185">Reference proteome</keyword>
<gene>
    <name evidence="2" type="ORF">HD556DRAFT_835928</name>
</gene>
<dbReference type="AlphaFoldDB" id="A0A9P7AGN1"/>
<dbReference type="SUPFAM" id="SSF81383">
    <property type="entry name" value="F-box domain"/>
    <property type="match status" value="1"/>
</dbReference>
<protein>
    <recommendedName>
        <fullName evidence="1">F-box domain-containing protein</fullName>
    </recommendedName>
</protein>
<dbReference type="EMBL" id="JABBWE010000063">
    <property type="protein sequence ID" value="KAG1788955.1"/>
    <property type="molecule type" value="Genomic_DNA"/>
</dbReference>
<dbReference type="GeneID" id="64605547"/>
<reference evidence="2" key="1">
    <citation type="journal article" date="2020" name="New Phytol.">
        <title>Comparative genomics reveals dynamic genome evolution in host specialist ectomycorrhizal fungi.</title>
        <authorList>
            <person name="Lofgren L.A."/>
            <person name="Nguyen N.H."/>
            <person name="Vilgalys R."/>
            <person name="Ruytinx J."/>
            <person name="Liao H.L."/>
            <person name="Branco S."/>
            <person name="Kuo A."/>
            <person name="LaButti K."/>
            <person name="Lipzen A."/>
            <person name="Andreopoulos W."/>
            <person name="Pangilinan J."/>
            <person name="Riley R."/>
            <person name="Hundley H."/>
            <person name="Na H."/>
            <person name="Barry K."/>
            <person name="Grigoriev I.V."/>
            <person name="Stajich J.E."/>
            <person name="Kennedy P.G."/>
        </authorList>
    </citation>
    <scope>NUCLEOTIDE SEQUENCE</scope>
    <source>
        <strain evidence="2">S12</strain>
    </source>
</reference>
<dbReference type="Pfam" id="PF00646">
    <property type="entry name" value="F-box"/>
    <property type="match status" value="1"/>
</dbReference>
<evidence type="ECO:0000313" key="2">
    <source>
        <dbReference type="EMBL" id="KAG1788955.1"/>
    </source>
</evidence>
<comment type="caution">
    <text evidence="2">The sequence shown here is derived from an EMBL/GenBank/DDBJ whole genome shotgun (WGS) entry which is preliminary data.</text>
</comment>
<organism evidence="2 3">
    <name type="scientific">Suillus plorans</name>
    <dbReference type="NCBI Taxonomy" id="116603"/>
    <lineage>
        <taxon>Eukaryota</taxon>
        <taxon>Fungi</taxon>
        <taxon>Dikarya</taxon>
        <taxon>Basidiomycota</taxon>
        <taxon>Agaricomycotina</taxon>
        <taxon>Agaricomycetes</taxon>
        <taxon>Agaricomycetidae</taxon>
        <taxon>Boletales</taxon>
        <taxon>Suillineae</taxon>
        <taxon>Suillaceae</taxon>
        <taxon>Suillus</taxon>
    </lineage>
</organism>
<evidence type="ECO:0000259" key="1">
    <source>
        <dbReference type="Pfam" id="PF00646"/>
    </source>
</evidence>
<dbReference type="Proteomes" id="UP000719766">
    <property type="component" value="Unassembled WGS sequence"/>
</dbReference>
<proteinExistence type="predicted"/>
<name>A0A9P7AGN1_9AGAM</name>
<evidence type="ECO:0000313" key="3">
    <source>
        <dbReference type="Proteomes" id="UP000719766"/>
    </source>
</evidence>
<dbReference type="RefSeq" id="XP_041156102.1">
    <property type="nucleotide sequence ID" value="XM_041311783.1"/>
</dbReference>
<dbReference type="InterPro" id="IPR001810">
    <property type="entry name" value="F-box_dom"/>
</dbReference>
<accession>A0A9P7AGN1</accession>